<name>A0A3D8LA16_9BACT</name>
<dbReference type="SUPFAM" id="SSF101874">
    <property type="entry name" value="YceI-like"/>
    <property type="match status" value="1"/>
</dbReference>
<protein>
    <submittedName>
        <fullName evidence="2">YceI family protein</fullName>
    </submittedName>
</protein>
<dbReference type="InterPro" id="IPR007372">
    <property type="entry name" value="Lipid/polyisoprenoid-bd_YceI"/>
</dbReference>
<comment type="caution">
    <text evidence="2">The sequence shown here is derived from an EMBL/GenBank/DDBJ whole genome shotgun (WGS) entry which is preliminary data.</text>
</comment>
<organism evidence="2 3">
    <name type="scientific">Pontibacter diazotrophicus</name>
    <dbReference type="NCBI Taxonomy" id="1400979"/>
    <lineage>
        <taxon>Bacteria</taxon>
        <taxon>Pseudomonadati</taxon>
        <taxon>Bacteroidota</taxon>
        <taxon>Cytophagia</taxon>
        <taxon>Cytophagales</taxon>
        <taxon>Hymenobacteraceae</taxon>
        <taxon>Pontibacter</taxon>
    </lineage>
</organism>
<dbReference type="OrthoDB" id="951410at2"/>
<dbReference type="Pfam" id="PF04264">
    <property type="entry name" value="YceI"/>
    <property type="match status" value="1"/>
</dbReference>
<sequence length="70" mass="7927">MTGDFTMLGQTHSITFPAIINIDGRKMTLEASLELDRTKWGMNYAADPELGEHHIVPTIDIYFELTAHHL</sequence>
<evidence type="ECO:0000259" key="1">
    <source>
        <dbReference type="Pfam" id="PF04264"/>
    </source>
</evidence>
<keyword evidence="3" id="KW-1185">Reference proteome</keyword>
<dbReference type="AlphaFoldDB" id="A0A3D8LA16"/>
<dbReference type="RefSeq" id="WP_115566545.1">
    <property type="nucleotide sequence ID" value="NZ_QRGR01000017.1"/>
</dbReference>
<feature type="domain" description="Lipid/polyisoprenoid-binding YceI-like" evidence="1">
    <location>
        <begin position="1"/>
        <end position="67"/>
    </location>
</feature>
<evidence type="ECO:0000313" key="3">
    <source>
        <dbReference type="Proteomes" id="UP000256708"/>
    </source>
</evidence>
<accession>A0A3D8LA16</accession>
<dbReference type="Gene3D" id="2.40.128.110">
    <property type="entry name" value="Lipid/polyisoprenoid-binding, YceI-like"/>
    <property type="match status" value="1"/>
</dbReference>
<dbReference type="InterPro" id="IPR036761">
    <property type="entry name" value="TTHA0802/YceI-like_sf"/>
</dbReference>
<reference evidence="3" key="1">
    <citation type="submission" date="2018-08" db="EMBL/GenBank/DDBJ databases">
        <authorList>
            <person name="Liu Z.-W."/>
            <person name="Du Z.-J."/>
        </authorList>
    </citation>
    <scope>NUCLEOTIDE SEQUENCE [LARGE SCALE GENOMIC DNA]</scope>
    <source>
        <strain evidence="3">H4X</strain>
    </source>
</reference>
<dbReference type="Proteomes" id="UP000256708">
    <property type="component" value="Unassembled WGS sequence"/>
</dbReference>
<evidence type="ECO:0000313" key="2">
    <source>
        <dbReference type="EMBL" id="RDV14255.1"/>
    </source>
</evidence>
<gene>
    <name evidence="2" type="ORF">DXT99_15820</name>
</gene>
<dbReference type="EMBL" id="QRGR01000017">
    <property type="protein sequence ID" value="RDV14255.1"/>
    <property type="molecule type" value="Genomic_DNA"/>
</dbReference>
<proteinExistence type="predicted"/>